<dbReference type="Gene3D" id="2.60.120.970">
    <property type="match status" value="1"/>
</dbReference>
<dbReference type="OrthoDB" id="1432909at2"/>
<dbReference type="EMBL" id="FXTI01000013">
    <property type="protein sequence ID" value="SMO91023.1"/>
    <property type="molecule type" value="Genomic_DNA"/>
</dbReference>
<reference evidence="7 8" key="1">
    <citation type="submission" date="2017-05" db="EMBL/GenBank/DDBJ databases">
        <authorList>
            <person name="Varghese N."/>
            <person name="Submissions S."/>
        </authorList>
    </citation>
    <scope>NUCLEOTIDE SEQUENCE [LARGE SCALE GENOMIC DNA]</scope>
    <source>
        <strain evidence="7 8">DSM 45474</strain>
    </source>
</reference>
<keyword evidence="4" id="KW-0812">Transmembrane</keyword>
<name>A0A521F4C3_9BACL</name>
<organism evidence="7 8">
    <name type="scientific">Melghirimyces algeriensis</name>
    <dbReference type="NCBI Taxonomy" id="910412"/>
    <lineage>
        <taxon>Bacteria</taxon>
        <taxon>Bacillati</taxon>
        <taxon>Bacillota</taxon>
        <taxon>Bacilli</taxon>
        <taxon>Bacillales</taxon>
        <taxon>Thermoactinomycetaceae</taxon>
        <taxon>Melghirimyces</taxon>
    </lineage>
</organism>
<dbReference type="GO" id="GO:0005576">
    <property type="term" value="C:extracellular region"/>
    <property type="evidence" value="ECO:0007669"/>
    <property type="project" value="UniProtKB-SubCell"/>
</dbReference>
<dbReference type="AlphaFoldDB" id="A0A521F4C3"/>
<dbReference type="Pfam" id="PF24517">
    <property type="entry name" value="CBM96"/>
    <property type="match status" value="1"/>
</dbReference>
<dbReference type="Pfam" id="PF25778">
    <property type="entry name" value="DUF7948"/>
    <property type="match status" value="1"/>
</dbReference>
<dbReference type="Pfam" id="PF04122">
    <property type="entry name" value="CW_binding_2"/>
    <property type="match status" value="2"/>
</dbReference>
<evidence type="ECO:0000256" key="3">
    <source>
        <dbReference type="ARBA" id="ARBA00022729"/>
    </source>
</evidence>
<protein>
    <submittedName>
        <fullName evidence="7">TGF-beta propeptide</fullName>
    </submittedName>
</protein>
<evidence type="ECO:0000256" key="4">
    <source>
        <dbReference type="SAM" id="Phobius"/>
    </source>
</evidence>
<keyword evidence="4" id="KW-0472">Membrane</keyword>
<keyword evidence="8" id="KW-1185">Reference proteome</keyword>
<evidence type="ECO:0000256" key="2">
    <source>
        <dbReference type="ARBA" id="ARBA00022525"/>
    </source>
</evidence>
<keyword evidence="3" id="KW-0732">Signal</keyword>
<evidence type="ECO:0000313" key="8">
    <source>
        <dbReference type="Proteomes" id="UP000315636"/>
    </source>
</evidence>
<accession>A0A521F4C3</accession>
<feature type="transmembrane region" description="Helical" evidence="4">
    <location>
        <begin position="7"/>
        <end position="25"/>
    </location>
</feature>
<feature type="domain" description="DUF7948" evidence="6">
    <location>
        <begin position="65"/>
        <end position="265"/>
    </location>
</feature>
<evidence type="ECO:0000259" key="6">
    <source>
        <dbReference type="Pfam" id="PF25778"/>
    </source>
</evidence>
<dbReference type="InterPro" id="IPR007253">
    <property type="entry name" value="Cell_wall-bd_2"/>
</dbReference>
<dbReference type="Gene3D" id="3.40.50.12090">
    <property type="match status" value="1"/>
</dbReference>
<comment type="subcellular location">
    <subcellularLocation>
        <location evidence="1">Secreted</location>
    </subcellularLocation>
</comment>
<evidence type="ECO:0000259" key="5">
    <source>
        <dbReference type="Pfam" id="PF24517"/>
    </source>
</evidence>
<proteinExistence type="predicted"/>
<feature type="domain" description="Carbohydrate-binding module family 96" evidence="5">
    <location>
        <begin position="274"/>
        <end position="435"/>
    </location>
</feature>
<dbReference type="PANTHER" id="PTHR30032:SF8">
    <property type="entry name" value="GERMINATION-SPECIFIC N-ACETYLMURAMOYL-L-ALANINE AMIDASE"/>
    <property type="match status" value="1"/>
</dbReference>
<dbReference type="NCBIfam" id="NF033679">
    <property type="entry name" value="DNRLRE_dom"/>
    <property type="match status" value="1"/>
</dbReference>
<dbReference type="InterPro" id="IPR051922">
    <property type="entry name" value="Bact_Sporulation_Assoc"/>
</dbReference>
<dbReference type="PANTHER" id="PTHR30032">
    <property type="entry name" value="N-ACETYLMURAMOYL-L-ALANINE AMIDASE-RELATED"/>
    <property type="match status" value="1"/>
</dbReference>
<keyword evidence="4" id="KW-1133">Transmembrane helix</keyword>
<sequence>MNQWKTYWAVVVMIGLLSFLFNPFTHSLEGKNTQRGVSEIISKRTSHSKTYKTGDNKYQTEFYANQIHVKKEGKWDRINNTIQTVPKHAAVHKDLPYRNKNHDYLVGFASKSDTDPLMRFKYKQAIVNFSLPDDAKSSKSVVKDNQIHYSKVYPDTDLMYSVDYRGVKEEWILHAYPEKNKLTMRMKTNHVQPIIKDDGSVVFQNKEGQTIFTIPRPYMIDANLRYSDNLTFNIREDGKNTYLDLHLDSDWLKDKKRKYPVRIDPSITIQGTNDAYDAFVGDAEPSTNYGWATYLTVGDNPDHGTSRSFIKFDLSALEEMQDINISSATMSLWQTNSSTSTETERIYPVTSDWDSKKVTWKNQPNVGDMVARGNVTDSGWYDFNVTALVQDWYAGKRTNYGLSIRHENEQNNRKSYYSSDYAGDNGTKKPKLVVEYTVEGLNYHGEIDANRTHRYQIQTTGTGTLDINQEHSSEHFDYSFYDKSNPDQTYVSGDEVPKGTYIFSVSTANSDETHYSYHLSGLPGLEQNDQHLPTLIITDPEQHAPRITKGTTSISFKGTTDANQAQLTQGDRSTIPVSGDFSNVFSLSIGLNPISAYAESNSNNQVVDSFNPISPGVKRLGGNTPEAMSVNVSQELTQSSNQKVQTVYLTSNRAWVHGLSAVPLASLEKAPFLLTDPETLSSVTKAEIERLNPDKVVIIGGTGSVSSTIEKEELPAMGIQNIERIAGTTRYDTPPMIGDRIYSKLSPDKVPSVFIASGENFEDSLSVVSAAANLNFPILLVKHDSIPESTKNFLQKHEIGTIYIVGKENAISNSVVEDLKNYGPVEDKRGTTRYQAVTNVLYDLKLKPSSVTIAHGWTFQGMLASGTLTSLTNSVTLVTNSRYLSDEMKYYLLNIQDELDYAYIIGGDDTLSSDIDDEVDSYIKP</sequence>
<evidence type="ECO:0000256" key="1">
    <source>
        <dbReference type="ARBA" id="ARBA00004613"/>
    </source>
</evidence>
<gene>
    <name evidence="7" type="ORF">SAMN06264849_1133</name>
</gene>
<keyword evidence="2" id="KW-0964">Secreted</keyword>
<dbReference type="InterPro" id="IPR057708">
    <property type="entry name" value="DUF7948"/>
</dbReference>
<dbReference type="InterPro" id="IPR055372">
    <property type="entry name" value="CBM96"/>
</dbReference>
<dbReference type="Proteomes" id="UP000315636">
    <property type="component" value="Unassembled WGS sequence"/>
</dbReference>
<dbReference type="RefSeq" id="WP_142506580.1">
    <property type="nucleotide sequence ID" value="NZ_FXTI01000013.1"/>
</dbReference>
<evidence type="ECO:0000313" key="7">
    <source>
        <dbReference type="EMBL" id="SMO91023.1"/>
    </source>
</evidence>